<dbReference type="AlphaFoldDB" id="A0A9K3JY20"/>
<evidence type="ECO:0000256" key="1">
    <source>
        <dbReference type="SAM" id="MobiDB-lite"/>
    </source>
</evidence>
<dbReference type="Gramene" id="mRNA:HanXRQr2_Chr01g0037921">
    <property type="protein sequence ID" value="mRNA:HanXRQr2_Chr01g0037921"/>
    <property type="gene ID" value="HanXRQr2_Chr01g0037921"/>
</dbReference>
<name>A0A9K3JY20_HELAN</name>
<organism evidence="2 3">
    <name type="scientific">Helianthus annuus</name>
    <name type="common">Common sunflower</name>
    <dbReference type="NCBI Taxonomy" id="4232"/>
    <lineage>
        <taxon>Eukaryota</taxon>
        <taxon>Viridiplantae</taxon>
        <taxon>Streptophyta</taxon>
        <taxon>Embryophyta</taxon>
        <taxon>Tracheophyta</taxon>
        <taxon>Spermatophyta</taxon>
        <taxon>Magnoliopsida</taxon>
        <taxon>eudicotyledons</taxon>
        <taxon>Gunneridae</taxon>
        <taxon>Pentapetalae</taxon>
        <taxon>asterids</taxon>
        <taxon>campanulids</taxon>
        <taxon>Asterales</taxon>
        <taxon>Asteraceae</taxon>
        <taxon>Asteroideae</taxon>
        <taxon>Heliantheae alliance</taxon>
        <taxon>Heliantheae</taxon>
        <taxon>Helianthus</taxon>
    </lineage>
</organism>
<dbReference type="EMBL" id="MNCJ02000316">
    <property type="protein sequence ID" value="KAF5823397.1"/>
    <property type="molecule type" value="Genomic_DNA"/>
</dbReference>
<gene>
    <name evidence="2" type="ORF">HanXRQr2_Chr01g0037921</name>
</gene>
<dbReference type="Proteomes" id="UP000215914">
    <property type="component" value="Unassembled WGS sequence"/>
</dbReference>
<keyword evidence="3" id="KW-1185">Reference proteome</keyword>
<accession>A0A9K3JY20</accession>
<comment type="caution">
    <text evidence="2">The sequence shown here is derived from an EMBL/GenBank/DDBJ whole genome shotgun (WGS) entry which is preliminary data.</text>
</comment>
<feature type="region of interest" description="Disordered" evidence="1">
    <location>
        <begin position="31"/>
        <end position="51"/>
    </location>
</feature>
<sequence length="51" mass="5698">MLYPLYIFSFILSTIRYNDIALFGLTVTEKDGPTNVAPPSTQKEPSTYLGL</sequence>
<reference evidence="2" key="2">
    <citation type="submission" date="2020-06" db="EMBL/GenBank/DDBJ databases">
        <title>Helianthus annuus Genome sequencing and assembly Release 2.</title>
        <authorList>
            <person name="Gouzy J."/>
            <person name="Langlade N."/>
            <person name="Munos S."/>
        </authorList>
    </citation>
    <scope>NUCLEOTIDE SEQUENCE</scope>
    <source>
        <tissue evidence="2">Leaves</tissue>
    </source>
</reference>
<evidence type="ECO:0000313" key="3">
    <source>
        <dbReference type="Proteomes" id="UP000215914"/>
    </source>
</evidence>
<proteinExistence type="predicted"/>
<reference evidence="2" key="1">
    <citation type="journal article" date="2017" name="Nature">
        <title>The sunflower genome provides insights into oil metabolism, flowering and Asterid evolution.</title>
        <authorList>
            <person name="Badouin H."/>
            <person name="Gouzy J."/>
            <person name="Grassa C.J."/>
            <person name="Murat F."/>
            <person name="Staton S.E."/>
            <person name="Cottret L."/>
            <person name="Lelandais-Briere C."/>
            <person name="Owens G.L."/>
            <person name="Carrere S."/>
            <person name="Mayjonade B."/>
            <person name="Legrand L."/>
            <person name="Gill N."/>
            <person name="Kane N.C."/>
            <person name="Bowers J.E."/>
            <person name="Hubner S."/>
            <person name="Bellec A."/>
            <person name="Berard A."/>
            <person name="Berges H."/>
            <person name="Blanchet N."/>
            <person name="Boniface M.C."/>
            <person name="Brunel D."/>
            <person name="Catrice O."/>
            <person name="Chaidir N."/>
            <person name="Claudel C."/>
            <person name="Donnadieu C."/>
            <person name="Faraut T."/>
            <person name="Fievet G."/>
            <person name="Helmstetter N."/>
            <person name="King M."/>
            <person name="Knapp S.J."/>
            <person name="Lai Z."/>
            <person name="Le Paslier M.C."/>
            <person name="Lippi Y."/>
            <person name="Lorenzon L."/>
            <person name="Mandel J.R."/>
            <person name="Marage G."/>
            <person name="Marchand G."/>
            <person name="Marquand E."/>
            <person name="Bret-Mestries E."/>
            <person name="Morien E."/>
            <person name="Nambeesan S."/>
            <person name="Nguyen T."/>
            <person name="Pegot-Espagnet P."/>
            <person name="Pouilly N."/>
            <person name="Raftis F."/>
            <person name="Sallet E."/>
            <person name="Schiex T."/>
            <person name="Thomas J."/>
            <person name="Vandecasteele C."/>
            <person name="Vares D."/>
            <person name="Vear F."/>
            <person name="Vautrin S."/>
            <person name="Crespi M."/>
            <person name="Mangin B."/>
            <person name="Burke J.M."/>
            <person name="Salse J."/>
            <person name="Munos S."/>
            <person name="Vincourt P."/>
            <person name="Rieseberg L.H."/>
            <person name="Langlade N.B."/>
        </authorList>
    </citation>
    <scope>NUCLEOTIDE SEQUENCE</scope>
    <source>
        <tissue evidence="2">Leaves</tissue>
    </source>
</reference>
<protein>
    <submittedName>
        <fullName evidence="2">Uncharacterized protein</fullName>
    </submittedName>
</protein>
<evidence type="ECO:0000313" key="2">
    <source>
        <dbReference type="EMBL" id="KAF5823397.1"/>
    </source>
</evidence>